<name>A0A9P8LB22_9PEZI</name>
<feature type="domain" description="Signal recognition particle SRP72 subunit RNA-binding" evidence="7">
    <location>
        <begin position="295"/>
        <end position="343"/>
    </location>
</feature>
<accession>A0A9P8LB22</accession>
<dbReference type="Proteomes" id="UP000750711">
    <property type="component" value="Unassembled WGS sequence"/>
</dbReference>
<protein>
    <recommendedName>
        <fullName evidence="7">Signal recognition particle SRP72 subunit RNA-binding domain-containing protein</fullName>
    </recommendedName>
</protein>
<keyword evidence="4" id="KW-0256">Endoplasmic reticulum</keyword>
<evidence type="ECO:0000256" key="2">
    <source>
        <dbReference type="ARBA" id="ARBA00004496"/>
    </source>
</evidence>
<evidence type="ECO:0000313" key="8">
    <source>
        <dbReference type="EMBL" id="KAH0558932.1"/>
    </source>
</evidence>
<keyword evidence="9" id="KW-1185">Reference proteome</keyword>
<comment type="caution">
    <text evidence="8">The sequence shown here is derived from an EMBL/GenBank/DDBJ whole genome shotgun (WGS) entry which is preliminary data.</text>
</comment>
<dbReference type="AlphaFoldDB" id="A0A9P8LB22"/>
<evidence type="ECO:0000256" key="1">
    <source>
        <dbReference type="ARBA" id="ARBA00004240"/>
    </source>
</evidence>
<dbReference type="PANTHER" id="PTHR14094">
    <property type="entry name" value="SIGNAL RECOGNITION PARTICLE 72"/>
    <property type="match status" value="1"/>
</dbReference>
<dbReference type="Pfam" id="PF08492">
    <property type="entry name" value="SRP72"/>
    <property type="match status" value="1"/>
</dbReference>
<dbReference type="InterPro" id="IPR026270">
    <property type="entry name" value="SRP72"/>
</dbReference>
<proteinExistence type="predicted"/>
<evidence type="ECO:0000256" key="3">
    <source>
        <dbReference type="ARBA" id="ARBA00022490"/>
    </source>
</evidence>
<dbReference type="GO" id="GO:0008312">
    <property type="term" value="F:7S RNA binding"/>
    <property type="evidence" value="ECO:0007669"/>
    <property type="project" value="InterPro"/>
</dbReference>
<dbReference type="InterPro" id="IPR013699">
    <property type="entry name" value="Signal_recog_part_SRP72_RNA-bd"/>
</dbReference>
<keyword evidence="5" id="KW-0687">Ribonucleoprotein</keyword>
<organism evidence="8 9">
    <name type="scientific">Trichoglossum hirsutum</name>
    <dbReference type="NCBI Taxonomy" id="265104"/>
    <lineage>
        <taxon>Eukaryota</taxon>
        <taxon>Fungi</taxon>
        <taxon>Dikarya</taxon>
        <taxon>Ascomycota</taxon>
        <taxon>Pezizomycotina</taxon>
        <taxon>Geoglossomycetes</taxon>
        <taxon>Geoglossales</taxon>
        <taxon>Geoglossaceae</taxon>
        <taxon>Trichoglossum</taxon>
    </lineage>
</organism>
<feature type="non-terminal residue" evidence="8">
    <location>
        <position position="357"/>
    </location>
</feature>
<keyword evidence="3" id="KW-0963">Cytoplasm</keyword>
<sequence length="357" mass="39200">MSTRRIAQNNSLIATGRQTNPYLAHRIFHCLPSVPRTGKPFEFQSSLLLRNHHTIDLLSLKYAGVAKSTARYISEHPSPNVSTNVNSISVLNATAHAQNQIGKAGLKEILPLLEKRPNDVGLILTILQLYVLTNNHPSAISLLESFFKRLEESSTPANQDVRFAPGLVGVLISLYLLQGRKSHIRTELTKAASYWRRKSKPPRPLLGAAGKALLKSSKPEDQRVAAEIFESLKEQDPKNRLSIAGYIASHVSPSSDLSKFQADTDKLSPIPRMDAAALEEAGVPHAPTISTNTSKKRAADTAATAAPKKKRARKSRLPKDFDPSKPPDPERWLPLRDRSSYRPKGKKGKAKAAAATQ</sequence>
<feature type="compositionally biased region" description="Basic and acidic residues" evidence="6">
    <location>
        <begin position="317"/>
        <end position="340"/>
    </location>
</feature>
<evidence type="ECO:0000259" key="7">
    <source>
        <dbReference type="Pfam" id="PF08492"/>
    </source>
</evidence>
<dbReference type="GO" id="GO:0006614">
    <property type="term" value="P:SRP-dependent cotranslational protein targeting to membrane"/>
    <property type="evidence" value="ECO:0007669"/>
    <property type="project" value="InterPro"/>
</dbReference>
<feature type="region of interest" description="Disordered" evidence="6">
    <location>
        <begin position="282"/>
        <end position="357"/>
    </location>
</feature>
<evidence type="ECO:0000256" key="5">
    <source>
        <dbReference type="ARBA" id="ARBA00023274"/>
    </source>
</evidence>
<comment type="subcellular location">
    <subcellularLocation>
        <location evidence="2">Cytoplasm</location>
    </subcellularLocation>
    <subcellularLocation>
        <location evidence="1">Endoplasmic reticulum</location>
    </subcellularLocation>
</comment>
<dbReference type="GO" id="GO:0005786">
    <property type="term" value="C:signal recognition particle, endoplasmic reticulum targeting"/>
    <property type="evidence" value="ECO:0007669"/>
    <property type="project" value="TreeGrafter"/>
</dbReference>
<evidence type="ECO:0000313" key="9">
    <source>
        <dbReference type="Proteomes" id="UP000750711"/>
    </source>
</evidence>
<evidence type="ECO:0000256" key="6">
    <source>
        <dbReference type="SAM" id="MobiDB-lite"/>
    </source>
</evidence>
<feature type="compositionally biased region" description="Basic residues" evidence="6">
    <location>
        <begin position="307"/>
        <end position="316"/>
    </location>
</feature>
<evidence type="ECO:0000256" key="4">
    <source>
        <dbReference type="ARBA" id="ARBA00022824"/>
    </source>
</evidence>
<dbReference type="GO" id="GO:0005783">
    <property type="term" value="C:endoplasmic reticulum"/>
    <property type="evidence" value="ECO:0007669"/>
    <property type="project" value="UniProtKB-SubCell"/>
</dbReference>
<dbReference type="PANTHER" id="PTHR14094:SF9">
    <property type="entry name" value="SIGNAL RECOGNITION PARTICLE SUBUNIT SRP72"/>
    <property type="match status" value="1"/>
</dbReference>
<dbReference type="EMBL" id="JAGHQM010000699">
    <property type="protein sequence ID" value="KAH0558932.1"/>
    <property type="molecule type" value="Genomic_DNA"/>
</dbReference>
<reference evidence="8" key="1">
    <citation type="submission" date="2021-03" db="EMBL/GenBank/DDBJ databases">
        <title>Comparative genomics and phylogenomic investigation of the class Geoglossomycetes provide insights into ecological specialization and systematics.</title>
        <authorList>
            <person name="Melie T."/>
            <person name="Pirro S."/>
            <person name="Miller A.N."/>
            <person name="Quandt A."/>
        </authorList>
    </citation>
    <scope>NUCLEOTIDE SEQUENCE</scope>
    <source>
        <strain evidence="8">CAQ_001_2017</strain>
    </source>
</reference>
<dbReference type="GO" id="GO:0043022">
    <property type="term" value="F:ribosome binding"/>
    <property type="evidence" value="ECO:0007669"/>
    <property type="project" value="TreeGrafter"/>
</dbReference>
<gene>
    <name evidence="8" type="ORF">GP486_004438</name>
</gene>
<feature type="compositionally biased region" description="Basic residues" evidence="6">
    <location>
        <begin position="341"/>
        <end position="350"/>
    </location>
</feature>